<name>G0NHJ5_CAEBE</name>
<dbReference type="AlphaFoldDB" id="G0NHJ5"/>
<gene>
    <name evidence="3" type="ORF">CAEBREN_30475</name>
</gene>
<evidence type="ECO:0000256" key="2">
    <source>
        <dbReference type="SAM" id="Phobius"/>
    </source>
</evidence>
<organism evidence="4">
    <name type="scientific">Caenorhabditis brenneri</name>
    <name type="common">Nematode worm</name>
    <dbReference type="NCBI Taxonomy" id="135651"/>
    <lineage>
        <taxon>Eukaryota</taxon>
        <taxon>Metazoa</taxon>
        <taxon>Ecdysozoa</taxon>
        <taxon>Nematoda</taxon>
        <taxon>Chromadorea</taxon>
        <taxon>Rhabditida</taxon>
        <taxon>Rhabditina</taxon>
        <taxon>Rhabditomorpha</taxon>
        <taxon>Rhabditoidea</taxon>
        <taxon>Rhabditidae</taxon>
        <taxon>Peloderinae</taxon>
        <taxon>Caenorhabditis</taxon>
    </lineage>
</organism>
<dbReference type="FunCoup" id="G0NHJ5">
    <property type="interactions" value="1899"/>
</dbReference>
<sequence length="75" mass="8457">MGLSDIFPIFMVAGALWVLVYCIIMTQKIFMDSQYQEILPKPHPEEDEEHHIGGHGPAPAAENNHVETPTVEKEK</sequence>
<protein>
    <submittedName>
        <fullName evidence="3">Uncharacterized protein</fullName>
    </submittedName>
</protein>
<keyword evidence="2" id="KW-0812">Transmembrane</keyword>
<keyword evidence="2" id="KW-0472">Membrane</keyword>
<proteinExistence type="predicted"/>
<dbReference type="HOGENOM" id="CLU_167072_0_0_1"/>
<evidence type="ECO:0000313" key="4">
    <source>
        <dbReference type="Proteomes" id="UP000008068"/>
    </source>
</evidence>
<dbReference type="EMBL" id="GL379885">
    <property type="protein sequence ID" value="EGT60506.1"/>
    <property type="molecule type" value="Genomic_DNA"/>
</dbReference>
<feature type="region of interest" description="Disordered" evidence="1">
    <location>
        <begin position="40"/>
        <end position="75"/>
    </location>
</feature>
<dbReference type="Proteomes" id="UP000008068">
    <property type="component" value="Unassembled WGS sequence"/>
</dbReference>
<evidence type="ECO:0000313" key="3">
    <source>
        <dbReference type="EMBL" id="EGT60506.1"/>
    </source>
</evidence>
<dbReference type="InParanoid" id="G0NHJ5"/>
<reference evidence="4" key="1">
    <citation type="submission" date="2011-07" db="EMBL/GenBank/DDBJ databases">
        <authorList>
            <consortium name="Caenorhabditis brenneri Sequencing and Analysis Consortium"/>
            <person name="Wilson R.K."/>
        </authorList>
    </citation>
    <scope>NUCLEOTIDE SEQUENCE [LARGE SCALE GENOMIC DNA]</scope>
    <source>
        <strain evidence="4">PB2801</strain>
    </source>
</reference>
<accession>G0NHJ5</accession>
<feature type="transmembrane region" description="Helical" evidence="2">
    <location>
        <begin position="6"/>
        <end position="24"/>
    </location>
</feature>
<evidence type="ECO:0000256" key="1">
    <source>
        <dbReference type="SAM" id="MobiDB-lite"/>
    </source>
</evidence>
<dbReference type="eggNOG" id="ENOG502R97B">
    <property type="taxonomic scope" value="Eukaryota"/>
</dbReference>
<feature type="compositionally biased region" description="Basic and acidic residues" evidence="1">
    <location>
        <begin position="40"/>
        <end position="52"/>
    </location>
</feature>
<keyword evidence="4" id="KW-1185">Reference proteome</keyword>
<keyword evidence="2" id="KW-1133">Transmembrane helix</keyword>
<dbReference type="OrthoDB" id="5839896at2759"/>